<name>B4NU23_DROSI</name>
<keyword evidence="2" id="KW-1185">Reference proteome</keyword>
<accession>B4NU23</accession>
<evidence type="ECO:0000313" key="1">
    <source>
        <dbReference type="EMBL" id="EDX16470.1"/>
    </source>
</evidence>
<gene>
    <name evidence="1" type="primary">Dsim\GD24591</name>
    <name evidence="1" type="ORF">Dsim_GD24591</name>
</gene>
<dbReference type="AlphaFoldDB" id="B4NU23"/>
<dbReference type="Proteomes" id="UP000000304">
    <property type="component" value="Unassembled WGS sequence"/>
</dbReference>
<reference evidence="1 2" key="1">
    <citation type="journal article" date="2007" name="Nature">
        <title>Evolution of genes and genomes on the Drosophila phylogeny.</title>
        <authorList>
            <consortium name="Drosophila 12 Genomes Consortium"/>
            <person name="Clark A.G."/>
            <person name="Eisen M.B."/>
            <person name="Smith D.R."/>
            <person name="Bergman C.M."/>
            <person name="Oliver B."/>
            <person name="Markow T.A."/>
            <person name="Kaufman T.C."/>
            <person name="Kellis M."/>
            <person name="Gelbart W."/>
            <person name="Iyer V.N."/>
            <person name="Pollard D.A."/>
            <person name="Sackton T.B."/>
            <person name="Larracuente A.M."/>
            <person name="Singh N.D."/>
            <person name="Abad J.P."/>
            <person name="Abt D.N."/>
            <person name="Adryan B."/>
            <person name="Aguade M."/>
            <person name="Akashi H."/>
            <person name="Anderson W.W."/>
            <person name="Aquadro C.F."/>
            <person name="Ardell D.H."/>
            <person name="Arguello R."/>
            <person name="Artieri C.G."/>
            <person name="Barbash D.A."/>
            <person name="Barker D."/>
            <person name="Barsanti P."/>
            <person name="Batterham P."/>
            <person name="Batzoglou S."/>
            <person name="Begun D."/>
            <person name="Bhutkar A."/>
            <person name="Blanco E."/>
            <person name="Bosak S.A."/>
            <person name="Bradley R.K."/>
            <person name="Brand A.D."/>
            <person name="Brent M.R."/>
            <person name="Brooks A.N."/>
            <person name="Brown R.H."/>
            <person name="Butlin R.K."/>
            <person name="Caggese C."/>
            <person name="Calvi B.R."/>
            <person name="Bernardo de Carvalho A."/>
            <person name="Caspi A."/>
            <person name="Castrezana S."/>
            <person name="Celniker S.E."/>
            <person name="Chang J.L."/>
            <person name="Chapple C."/>
            <person name="Chatterji S."/>
            <person name="Chinwalla A."/>
            <person name="Civetta A."/>
            <person name="Clifton S.W."/>
            <person name="Comeron J.M."/>
            <person name="Costello J.C."/>
            <person name="Coyne J.A."/>
            <person name="Daub J."/>
            <person name="David R.G."/>
            <person name="Delcher A.L."/>
            <person name="Delehaunty K."/>
            <person name="Do C.B."/>
            <person name="Ebling H."/>
            <person name="Edwards K."/>
            <person name="Eickbush T."/>
            <person name="Evans J.D."/>
            <person name="Filipski A."/>
            <person name="Findeiss S."/>
            <person name="Freyhult E."/>
            <person name="Fulton L."/>
            <person name="Fulton R."/>
            <person name="Garcia A.C."/>
            <person name="Gardiner A."/>
            <person name="Garfield D.A."/>
            <person name="Garvin B.E."/>
            <person name="Gibson G."/>
            <person name="Gilbert D."/>
            <person name="Gnerre S."/>
            <person name="Godfrey J."/>
            <person name="Good R."/>
            <person name="Gotea V."/>
            <person name="Gravely B."/>
            <person name="Greenberg A.J."/>
            <person name="Griffiths-Jones S."/>
            <person name="Gross S."/>
            <person name="Guigo R."/>
            <person name="Gustafson E.A."/>
            <person name="Haerty W."/>
            <person name="Hahn M.W."/>
            <person name="Halligan D.L."/>
            <person name="Halpern A.L."/>
            <person name="Halter G.M."/>
            <person name="Han M.V."/>
            <person name="Heger A."/>
            <person name="Hillier L."/>
            <person name="Hinrichs A.S."/>
            <person name="Holmes I."/>
            <person name="Hoskins R.A."/>
            <person name="Hubisz M.J."/>
            <person name="Hultmark D."/>
            <person name="Huntley M.A."/>
            <person name="Jaffe D.B."/>
            <person name="Jagadeeshan S."/>
            <person name="Jeck W.R."/>
            <person name="Johnson J."/>
            <person name="Jones C.D."/>
            <person name="Jordan W.C."/>
            <person name="Karpen G.H."/>
            <person name="Kataoka E."/>
            <person name="Keightley P.D."/>
            <person name="Kheradpour P."/>
            <person name="Kirkness E.F."/>
            <person name="Koerich L.B."/>
            <person name="Kristiansen K."/>
            <person name="Kudrna D."/>
            <person name="Kulathinal R.J."/>
            <person name="Kumar S."/>
            <person name="Kwok R."/>
            <person name="Lander E."/>
            <person name="Langley C.H."/>
            <person name="Lapoint R."/>
            <person name="Lazzaro B.P."/>
            <person name="Lee S.J."/>
            <person name="Levesque L."/>
            <person name="Li R."/>
            <person name="Lin C.F."/>
            <person name="Lin M.F."/>
            <person name="Lindblad-Toh K."/>
            <person name="Llopart A."/>
            <person name="Long M."/>
            <person name="Low L."/>
            <person name="Lozovsky E."/>
            <person name="Lu J."/>
            <person name="Luo M."/>
            <person name="Machado C.A."/>
            <person name="Makalowski W."/>
            <person name="Marzo M."/>
            <person name="Matsuda M."/>
            <person name="Matzkin L."/>
            <person name="McAllister B."/>
            <person name="McBride C.S."/>
            <person name="McKernan B."/>
            <person name="McKernan K."/>
            <person name="Mendez-Lago M."/>
            <person name="Minx P."/>
            <person name="Mollenhauer M.U."/>
            <person name="Montooth K."/>
            <person name="Mount S.M."/>
            <person name="Mu X."/>
            <person name="Myers E."/>
            <person name="Negre B."/>
            <person name="Newfeld S."/>
            <person name="Nielsen R."/>
            <person name="Noor M.A."/>
            <person name="O'Grady P."/>
            <person name="Pachter L."/>
            <person name="Papaceit M."/>
            <person name="Parisi M.J."/>
            <person name="Parisi M."/>
            <person name="Parts L."/>
            <person name="Pedersen J.S."/>
            <person name="Pesole G."/>
            <person name="Phillippy A.M."/>
            <person name="Ponting C.P."/>
            <person name="Pop M."/>
            <person name="Porcelli D."/>
            <person name="Powell J.R."/>
            <person name="Prohaska S."/>
            <person name="Pruitt K."/>
            <person name="Puig M."/>
            <person name="Quesneville H."/>
            <person name="Ram K.R."/>
            <person name="Rand D."/>
            <person name="Rasmussen M.D."/>
            <person name="Reed L.K."/>
            <person name="Reenan R."/>
            <person name="Reily A."/>
            <person name="Remington K.A."/>
            <person name="Rieger T.T."/>
            <person name="Ritchie M.G."/>
            <person name="Robin C."/>
            <person name="Rogers Y.H."/>
            <person name="Rohde C."/>
            <person name="Rozas J."/>
            <person name="Rubenfield M.J."/>
            <person name="Ruiz A."/>
            <person name="Russo S."/>
            <person name="Salzberg S.L."/>
            <person name="Sanchez-Gracia A."/>
            <person name="Saranga D.J."/>
            <person name="Sato H."/>
            <person name="Schaeffer S.W."/>
            <person name="Schatz M.C."/>
            <person name="Schlenke T."/>
            <person name="Schwartz R."/>
            <person name="Segarra C."/>
            <person name="Singh R.S."/>
            <person name="Sirot L."/>
            <person name="Sirota M."/>
            <person name="Sisneros N.B."/>
            <person name="Smith C.D."/>
            <person name="Smith T.F."/>
            <person name="Spieth J."/>
            <person name="Stage D.E."/>
            <person name="Stark A."/>
            <person name="Stephan W."/>
            <person name="Strausberg R.L."/>
            <person name="Strempel S."/>
            <person name="Sturgill D."/>
            <person name="Sutton G."/>
            <person name="Sutton G.G."/>
            <person name="Tao W."/>
            <person name="Teichmann S."/>
            <person name="Tobari Y.N."/>
            <person name="Tomimura Y."/>
            <person name="Tsolas J.M."/>
            <person name="Valente V.L."/>
            <person name="Venter E."/>
            <person name="Venter J.C."/>
            <person name="Vicario S."/>
            <person name="Vieira F.G."/>
            <person name="Vilella A.J."/>
            <person name="Villasante A."/>
            <person name="Walenz B."/>
            <person name="Wang J."/>
            <person name="Wasserman M."/>
            <person name="Watts T."/>
            <person name="Wilson D."/>
            <person name="Wilson R.K."/>
            <person name="Wing R.A."/>
            <person name="Wolfner M.F."/>
            <person name="Wong A."/>
            <person name="Wong G.K."/>
            <person name="Wu C.I."/>
            <person name="Wu G."/>
            <person name="Yamamoto D."/>
            <person name="Yang H.P."/>
            <person name="Yang S.P."/>
            <person name="Yorke J.A."/>
            <person name="Yoshida K."/>
            <person name="Zdobnov E."/>
            <person name="Zhang P."/>
            <person name="Zhang Y."/>
            <person name="Zimin A.V."/>
            <person name="Baldwin J."/>
            <person name="Abdouelleil A."/>
            <person name="Abdulkadir J."/>
            <person name="Abebe A."/>
            <person name="Abera B."/>
            <person name="Abreu J."/>
            <person name="Acer S.C."/>
            <person name="Aftuck L."/>
            <person name="Alexander A."/>
            <person name="An P."/>
            <person name="Anderson E."/>
            <person name="Anderson S."/>
            <person name="Arachi H."/>
            <person name="Azer M."/>
            <person name="Bachantsang P."/>
            <person name="Barry A."/>
            <person name="Bayul T."/>
            <person name="Berlin A."/>
            <person name="Bessette D."/>
            <person name="Bloom T."/>
            <person name="Blye J."/>
            <person name="Boguslavskiy L."/>
            <person name="Bonnet C."/>
            <person name="Boukhgalter B."/>
            <person name="Bourzgui I."/>
            <person name="Brown A."/>
            <person name="Cahill P."/>
            <person name="Channer S."/>
            <person name="Cheshatsang Y."/>
            <person name="Chuda L."/>
            <person name="Citroen M."/>
            <person name="Collymore A."/>
            <person name="Cooke P."/>
            <person name="Costello M."/>
            <person name="D'Aco K."/>
            <person name="Daza R."/>
            <person name="De Haan G."/>
            <person name="DeGray S."/>
            <person name="DeMaso C."/>
            <person name="Dhargay N."/>
            <person name="Dooley K."/>
            <person name="Dooley E."/>
            <person name="Doricent M."/>
            <person name="Dorje P."/>
            <person name="Dorjee K."/>
            <person name="Dupes A."/>
            <person name="Elong R."/>
            <person name="Falk J."/>
            <person name="Farina A."/>
            <person name="Faro S."/>
            <person name="Ferguson D."/>
            <person name="Fisher S."/>
            <person name="Foley C.D."/>
            <person name="Franke A."/>
            <person name="Friedrich D."/>
            <person name="Gadbois L."/>
            <person name="Gearin G."/>
            <person name="Gearin C.R."/>
            <person name="Giannoukos G."/>
            <person name="Goode T."/>
            <person name="Graham J."/>
            <person name="Grandbois E."/>
            <person name="Grewal S."/>
            <person name="Gyaltsen K."/>
            <person name="Hafez N."/>
            <person name="Hagos B."/>
            <person name="Hall J."/>
            <person name="Henson C."/>
            <person name="Hollinger A."/>
            <person name="Honan T."/>
            <person name="Huard M.D."/>
            <person name="Hughes L."/>
            <person name="Hurhula B."/>
            <person name="Husby M.E."/>
            <person name="Kamat A."/>
            <person name="Kanga B."/>
            <person name="Kashin S."/>
            <person name="Khazanovich D."/>
            <person name="Kisner P."/>
            <person name="Lance K."/>
            <person name="Lara M."/>
            <person name="Lee W."/>
            <person name="Lennon N."/>
            <person name="Letendre F."/>
            <person name="LeVine R."/>
            <person name="Lipovsky A."/>
            <person name="Liu X."/>
            <person name="Liu J."/>
            <person name="Liu S."/>
            <person name="Lokyitsang T."/>
            <person name="Lokyitsang Y."/>
            <person name="Lubonja R."/>
            <person name="Lui A."/>
            <person name="MacDonald P."/>
            <person name="Magnisalis V."/>
            <person name="Maru K."/>
            <person name="Matthews C."/>
            <person name="McCusker W."/>
            <person name="McDonough S."/>
            <person name="Mehta T."/>
            <person name="Meldrim J."/>
            <person name="Meneus L."/>
            <person name="Mihai O."/>
            <person name="Mihalev A."/>
            <person name="Mihova T."/>
            <person name="Mittelman R."/>
            <person name="Mlenga V."/>
            <person name="Montmayeur A."/>
            <person name="Mulrain L."/>
            <person name="Navidi A."/>
            <person name="Naylor J."/>
            <person name="Negash T."/>
            <person name="Nguyen T."/>
            <person name="Nguyen N."/>
            <person name="Nicol R."/>
            <person name="Norbu C."/>
            <person name="Norbu N."/>
            <person name="Novod N."/>
            <person name="O'Neill B."/>
            <person name="Osman S."/>
            <person name="Markiewicz E."/>
            <person name="Oyono O.L."/>
            <person name="Patti C."/>
            <person name="Phunkhang P."/>
            <person name="Pierre F."/>
            <person name="Priest M."/>
            <person name="Raghuraman S."/>
            <person name="Rege F."/>
            <person name="Reyes R."/>
            <person name="Rise C."/>
            <person name="Rogov P."/>
            <person name="Ross K."/>
            <person name="Ryan E."/>
            <person name="Settipalli S."/>
            <person name="Shea T."/>
            <person name="Sherpa N."/>
            <person name="Shi L."/>
            <person name="Shih D."/>
            <person name="Sparrow T."/>
            <person name="Spaulding J."/>
            <person name="Stalker J."/>
            <person name="Stange-Thomann N."/>
            <person name="Stavropoulos S."/>
            <person name="Stone C."/>
            <person name="Strader C."/>
            <person name="Tesfaye S."/>
            <person name="Thomson T."/>
            <person name="Thoulutsang Y."/>
            <person name="Thoulutsang D."/>
            <person name="Topham K."/>
            <person name="Topping I."/>
            <person name="Tsamla T."/>
            <person name="Vassiliev H."/>
            <person name="Vo A."/>
            <person name="Wangchuk T."/>
            <person name="Wangdi T."/>
            <person name="Weiand M."/>
            <person name="Wilkinson J."/>
            <person name="Wilson A."/>
            <person name="Yadav S."/>
            <person name="Young G."/>
            <person name="Yu Q."/>
            <person name="Zembek L."/>
            <person name="Zhong D."/>
            <person name="Zimmer A."/>
            <person name="Zwirko Z."/>
            <person name="Jaffe D.B."/>
            <person name="Alvarez P."/>
            <person name="Brockman W."/>
            <person name="Butler J."/>
            <person name="Chin C."/>
            <person name="Gnerre S."/>
            <person name="Grabherr M."/>
            <person name="Kleber M."/>
            <person name="Mauceli E."/>
            <person name="MacCallum I."/>
        </authorList>
    </citation>
    <scope>NUCLEOTIDE SEQUENCE [LARGE SCALE GENOMIC DNA]</scope>
    <source>
        <strain evidence="2">white501</strain>
    </source>
</reference>
<dbReference type="HOGENOM" id="CLU_2415656_0_0_1"/>
<sequence length="92" mass="9965">MSVAESGGGGDQGLSPFMHLQDRKKGSYTGKRATWDPQPEVLLGSFLKVLPLIAQHSKAPVRCGLRLLSQLGLICIYCTASKNVKYSVSRSE</sequence>
<dbReference type="EMBL" id="CH983526">
    <property type="protein sequence ID" value="EDX16470.1"/>
    <property type="molecule type" value="Genomic_DNA"/>
</dbReference>
<organism evidence="1 2">
    <name type="scientific">Drosophila simulans</name>
    <name type="common">Fruit fly</name>
    <dbReference type="NCBI Taxonomy" id="7240"/>
    <lineage>
        <taxon>Eukaryota</taxon>
        <taxon>Metazoa</taxon>
        <taxon>Ecdysozoa</taxon>
        <taxon>Arthropoda</taxon>
        <taxon>Hexapoda</taxon>
        <taxon>Insecta</taxon>
        <taxon>Pterygota</taxon>
        <taxon>Neoptera</taxon>
        <taxon>Endopterygota</taxon>
        <taxon>Diptera</taxon>
        <taxon>Brachycera</taxon>
        <taxon>Muscomorpha</taxon>
        <taxon>Ephydroidea</taxon>
        <taxon>Drosophilidae</taxon>
        <taxon>Drosophila</taxon>
        <taxon>Sophophora</taxon>
    </lineage>
</organism>
<proteinExistence type="predicted"/>
<protein>
    <submittedName>
        <fullName evidence="1">GD24591</fullName>
    </submittedName>
</protein>
<evidence type="ECO:0000313" key="2">
    <source>
        <dbReference type="Proteomes" id="UP000000304"/>
    </source>
</evidence>